<name>A0ABU8J6H0_9BURK</name>
<dbReference type="SUPFAM" id="SSF52402">
    <property type="entry name" value="Adenine nucleotide alpha hydrolases-like"/>
    <property type="match status" value="1"/>
</dbReference>
<sequence>MSVAADHLRVRGCYRRVLIVVRDHAWPTTAVQYADAWAARDAVVHVATVAEADRGTCAGEYGDRAVRGVARADAVRCALAARGLDATQSLVPSARAGANIRDSIAGLAKRWGADIVLTDEPAPAHIAQAAACNVLYLPADVSQRFHVPPRRLFVASDDSASARCAVAEAKRVSGSGTLRCAFVSCEPEAQAGEARAPNTVVLTAALPGDRLAHAILHAALEWRADLLIIGTHGAGPQARWRYGSVAAAVALLTDMPLLVVPEKS</sequence>
<evidence type="ECO:0000313" key="4">
    <source>
        <dbReference type="Proteomes" id="UP001386437"/>
    </source>
</evidence>
<keyword evidence="4" id="KW-1185">Reference proteome</keyword>
<dbReference type="RefSeq" id="WP_336602782.1">
    <property type="nucleotide sequence ID" value="NZ_JACFYJ010000171.1"/>
</dbReference>
<proteinExistence type="inferred from homology"/>
<reference evidence="3 4" key="1">
    <citation type="journal article" date="2022" name="Arch. Microbiol.">
        <title>Paraburkholderia bengalensis sp. nov. isolated from roots of Oryza sativa, IR64.</title>
        <authorList>
            <person name="Nag P."/>
            <person name="Mondal N."/>
            <person name="Sarkar J."/>
            <person name="Das S."/>
        </authorList>
    </citation>
    <scope>NUCLEOTIDE SEQUENCE [LARGE SCALE GENOMIC DNA]</scope>
    <source>
        <strain evidence="3 4">IR64_4_BI</strain>
    </source>
</reference>
<dbReference type="InterPro" id="IPR006015">
    <property type="entry name" value="Universal_stress_UspA"/>
</dbReference>
<evidence type="ECO:0000313" key="3">
    <source>
        <dbReference type="EMBL" id="MEI6003237.1"/>
    </source>
</evidence>
<dbReference type="CDD" id="cd00293">
    <property type="entry name" value="USP-like"/>
    <property type="match status" value="1"/>
</dbReference>
<organism evidence="3 4">
    <name type="scientific">Paraburkholderia bengalensis</name>
    <dbReference type="NCBI Taxonomy" id="2747562"/>
    <lineage>
        <taxon>Bacteria</taxon>
        <taxon>Pseudomonadati</taxon>
        <taxon>Pseudomonadota</taxon>
        <taxon>Betaproteobacteria</taxon>
        <taxon>Burkholderiales</taxon>
        <taxon>Burkholderiaceae</taxon>
        <taxon>Paraburkholderia</taxon>
    </lineage>
</organism>
<dbReference type="InterPro" id="IPR006016">
    <property type="entry name" value="UspA"/>
</dbReference>
<comment type="caution">
    <text evidence="3">The sequence shown here is derived from an EMBL/GenBank/DDBJ whole genome shotgun (WGS) entry which is preliminary data.</text>
</comment>
<gene>
    <name evidence="3" type="ORF">H3V53_41020</name>
</gene>
<dbReference type="Gene3D" id="3.40.50.12370">
    <property type="match status" value="1"/>
</dbReference>
<evidence type="ECO:0000256" key="1">
    <source>
        <dbReference type="ARBA" id="ARBA00008791"/>
    </source>
</evidence>
<feature type="domain" description="UspA" evidence="2">
    <location>
        <begin position="193"/>
        <end position="261"/>
    </location>
</feature>
<protein>
    <submittedName>
        <fullName evidence="3">Universal stress protein</fullName>
    </submittedName>
</protein>
<evidence type="ECO:0000259" key="2">
    <source>
        <dbReference type="Pfam" id="PF00582"/>
    </source>
</evidence>
<comment type="similarity">
    <text evidence="1">Belongs to the universal stress protein A family.</text>
</comment>
<dbReference type="EMBL" id="JACFYJ010000171">
    <property type="protein sequence ID" value="MEI6003237.1"/>
    <property type="molecule type" value="Genomic_DNA"/>
</dbReference>
<dbReference type="Pfam" id="PF00582">
    <property type="entry name" value="Usp"/>
    <property type="match status" value="1"/>
</dbReference>
<dbReference type="PRINTS" id="PR01438">
    <property type="entry name" value="UNVRSLSTRESS"/>
</dbReference>
<accession>A0ABU8J6H0</accession>
<dbReference type="Proteomes" id="UP001386437">
    <property type="component" value="Unassembled WGS sequence"/>
</dbReference>